<dbReference type="CDD" id="cd00371">
    <property type="entry name" value="HMA"/>
    <property type="match status" value="1"/>
</dbReference>
<keyword evidence="6" id="KW-0143">Chaperone</keyword>
<dbReference type="InterPro" id="IPR036163">
    <property type="entry name" value="HMA_dom_sf"/>
</dbReference>
<dbReference type="KEGG" id="erc:Ecym_1125"/>
<evidence type="ECO:0000256" key="6">
    <source>
        <dbReference type="ARBA" id="ARBA00023186"/>
    </source>
</evidence>
<dbReference type="GeneID" id="11469581"/>
<dbReference type="FunCoup" id="G8JMM3">
    <property type="interactions" value="554"/>
</dbReference>
<reference evidence="10" key="1">
    <citation type="journal article" date="2012" name="G3 (Bethesda)">
        <title>Pichia sorbitophila, an interspecies yeast hybrid reveals early steps of genome resolution following polyploidization.</title>
        <authorList>
            <person name="Leh Louis V."/>
            <person name="Despons L."/>
            <person name="Friedrich A."/>
            <person name="Martin T."/>
            <person name="Durrens P."/>
            <person name="Casaregola S."/>
            <person name="Neuveglise C."/>
            <person name="Fairhead C."/>
            <person name="Marck C."/>
            <person name="Cruz J.A."/>
            <person name="Straub M.L."/>
            <person name="Kugler V."/>
            <person name="Sacerdot C."/>
            <person name="Uzunov Z."/>
            <person name="Thierry A."/>
            <person name="Weiss S."/>
            <person name="Bleykasten C."/>
            <person name="De Montigny J."/>
            <person name="Jacques N."/>
            <person name="Jung P."/>
            <person name="Lemaire M."/>
            <person name="Mallet S."/>
            <person name="Morel G."/>
            <person name="Richard G.F."/>
            <person name="Sarkar A."/>
            <person name="Savel G."/>
            <person name="Schacherer J."/>
            <person name="Seret M.L."/>
            <person name="Talla E."/>
            <person name="Samson G."/>
            <person name="Jubin C."/>
            <person name="Poulain J."/>
            <person name="Vacherie B."/>
            <person name="Barbe V."/>
            <person name="Pelletier E."/>
            <person name="Sherman D.J."/>
            <person name="Westhof E."/>
            <person name="Weissenbach J."/>
            <person name="Baret P.V."/>
            <person name="Wincker P."/>
            <person name="Gaillardin C."/>
            <person name="Dujon B."/>
            <person name="Souciet J.L."/>
        </authorList>
    </citation>
    <scope>NUCLEOTIDE SEQUENCE [LARGE SCALE GENOMIC DNA]</scope>
    <source>
        <strain evidence="10">CBS 270.75 / DBVPG 7215 / KCTC 17166 / NRRL Y-17582</strain>
    </source>
</reference>
<dbReference type="Proteomes" id="UP000006790">
    <property type="component" value="Chromosome 1"/>
</dbReference>
<evidence type="ECO:0000313" key="10">
    <source>
        <dbReference type="Proteomes" id="UP000006790"/>
    </source>
</evidence>
<dbReference type="AlphaFoldDB" id="G8JMM3"/>
<accession>G8JMM3</accession>
<keyword evidence="5" id="KW-0406">Ion transport</keyword>
<dbReference type="PANTHER" id="PTHR46365">
    <property type="entry name" value="COPPER TRANSPORT PROTEIN ATOX1"/>
    <property type="match status" value="1"/>
</dbReference>
<gene>
    <name evidence="9" type="ordered locus">Ecym_1125</name>
</gene>
<dbReference type="GO" id="GO:0046872">
    <property type="term" value="F:metal ion binding"/>
    <property type="evidence" value="ECO:0007669"/>
    <property type="project" value="UniProtKB-KW"/>
</dbReference>
<dbReference type="RefSeq" id="XP_003644195.1">
    <property type="nucleotide sequence ID" value="XM_003644147.1"/>
</dbReference>
<dbReference type="OMA" id="DTKHYQF"/>
<evidence type="ECO:0000259" key="8">
    <source>
        <dbReference type="PROSITE" id="PS50846"/>
    </source>
</evidence>
<dbReference type="OrthoDB" id="689350at2759"/>
<dbReference type="InParanoid" id="G8JMM3"/>
<protein>
    <recommendedName>
        <fullName evidence="8">HMA domain-containing protein</fullName>
    </recommendedName>
</protein>
<evidence type="ECO:0000256" key="2">
    <source>
        <dbReference type="ARBA" id="ARBA00022723"/>
    </source>
</evidence>
<dbReference type="PANTHER" id="PTHR46365:SF1">
    <property type="entry name" value="COPPER TRANSPORT PROTEIN ATOX1"/>
    <property type="match status" value="1"/>
</dbReference>
<dbReference type="STRING" id="931890.G8JMM3"/>
<keyword evidence="1" id="KW-0813">Transport</keyword>
<sequence>MDTKHYQFQVALACSGCVAAVEKALAKLQPDISKFDISLEKQIVDVYTSLPIGTVLDKLQKTGKKVSGGTELDN</sequence>
<dbReference type="GO" id="GO:0006879">
    <property type="term" value="P:intracellular iron ion homeostasis"/>
    <property type="evidence" value="ECO:0007669"/>
    <property type="project" value="EnsemblFungi"/>
</dbReference>
<dbReference type="InterPro" id="IPR051881">
    <property type="entry name" value="Copper_transport_ATOX1-like"/>
</dbReference>
<keyword evidence="4" id="KW-0186">Copper</keyword>
<dbReference type="SUPFAM" id="SSF55008">
    <property type="entry name" value="HMA, heavy metal-associated domain"/>
    <property type="match status" value="1"/>
</dbReference>
<dbReference type="PROSITE" id="PS50846">
    <property type="entry name" value="HMA_2"/>
    <property type="match status" value="1"/>
</dbReference>
<evidence type="ECO:0000256" key="4">
    <source>
        <dbReference type="ARBA" id="ARBA00023008"/>
    </source>
</evidence>
<feature type="domain" description="HMA" evidence="8">
    <location>
        <begin position="3"/>
        <end position="67"/>
    </location>
</feature>
<proteinExistence type="inferred from homology"/>
<keyword evidence="2" id="KW-0479">Metal-binding</keyword>
<comment type="similarity">
    <text evidence="7">Belongs to the ATX1 family.</text>
</comment>
<evidence type="ECO:0000256" key="1">
    <source>
        <dbReference type="ARBA" id="ARBA00022448"/>
    </source>
</evidence>
<dbReference type="HOGENOM" id="CLU_134973_3_1_1"/>
<evidence type="ECO:0000256" key="5">
    <source>
        <dbReference type="ARBA" id="ARBA00023065"/>
    </source>
</evidence>
<dbReference type="GO" id="GO:0006825">
    <property type="term" value="P:copper ion transport"/>
    <property type="evidence" value="ECO:0007669"/>
    <property type="project" value="UniProtKB-KW"/>
</dbReference>
<dbReference type="EMBL" id="CP002497">
    <property type="protein sequence ID" value="AET37378.1"/>
    <property type="molecule type" value="Genomic_DNA"/>
</dbReference>
<dbReference type="GO" id="GO:0016531">
    <property type="term" value="F:copper chaperone activity"/>
    <property type="evidence" value="ECO:0007669"/>
    <property type="project" value="EnsemblFungi"/>
</dbReference>
<organism evidence="9 10">
    <name type="scientific">Eremothecium cymbalariae (strain CBS 270.75 / DBVPG 7215 / KCTC 17166 / NRRL Y-17582)</name>
    <name type="common">Yeast</name>
    <dbReference type="NCBI Taxonomy" id="931890"/>
    <lineage>
        <taxon>Eukaryota</taxon>
        <taxon>Fungi</taxon>
        <taxon>Dikarya</taxon>
        <taxon>Ascomycota</taxon>
        <taxon>Saccharomycotina</taxon>
        <taxon>Saccharomycetes</taxon>
        <taxon>Saccharomycetales</taxon>
        <taxon>Saccharomycetaceae</taxon>
        <taxon>Eremothecium</taxon>
    </lineage>
</organism>
<evidence type="ECO:0000256" key="7">
    <source>
        <dbReference type="ARBA" id="ARBA00038171"/>
    </source>
</evidence>
<dbReference type="GO" id="GO:0034599">
    <property type="term" value="P:cellular response to oxidative stress"/>
    <property type="evidence" value="ECO:0007669"/>
    <property type="project" value="EnsemblFungi"/>
</dbReference>
<dbReference type="Pfam" id="PF00403">
    <property type="entry name" value="HMA"/>
    <property type="match status" value="1"/>
</dbReference>
<keyword evidence="10" id="KW-1185">Reference proteome</keyword>
<dbReference type="InterPro" id="IPR006121">
    <property type="entry name" value="HMA_dom"/>
</dbReference>
<name>G8JMM3_ERECY</name>
<keyword evidence="3" id="KW-0187">Copper transport</keyword>
<dbReference type="Gene3D" id="3.30.70.100">
    <property type="match status" value="1"/>
</dbReference>
<evidence type="ECO:0000313" key="9">
    <source>
        <dbReference type="EMBL" id="AET37378.1"/>
    </source>
</evidence>
<dbReference type="GO" id="GO:0005829">
    <property type="term" value="C:cytosol"/>
    <property type="evidence" value="ECO:0007669"/>
    <property type="project" value="EnsemblFungi"/>
</dbReference>
<evidence type="ECO:0000256" key="3">
    <source>
        <dbReference type="ARBA" id="ARBA00022796"/>
    </source>
</evidence>
<dbReference type="eggNOG" id="KOG1603">
    <property type="taxonomic scope" value="Eukaryota"/>
</dbReference>